<feature type="transmembrane region" description="Helical" evidence="1">
    <location>
        <begin position="300"/>
        <end position="319"/>
    </location>
</feature>
<evidence type="ECO:0000313" key="6">
    <source>
        <dbReference type="Proteomes" id="UP000307507"/>
    </source>
</evidence>
<feature type="transmembrane region" description="Helical" evidence="1">
    <location>
        <begin position="350"/>
        <end position="368"/>
    </location>
</feature>
<evidence type="ECO:0000259" key="3">
    <source>
        <dbReference type="Pfam" id="PF13387"/>
    </source>
</evidence>
<feature type="transmembrane region" description="Helical" evidence="1">
    <location>
        <begin position="326"/>
        <end position="344"/>
    </location>
</feature>
<dbReference type="InterPro" id="IPR057436">
    <property type="entry name" value="5TMH_Lnb"/>
</dbReference>
<dbReference type="AlphaFoldDB" id="A0A4S3ZXG5"/>
<organism evidence="5 6">
    <name type="scientific">Flavobacterium supellecticarium</name>
    <dbReference type="NCBI Taxonomy" id="2565924"/>
    <lineage>
        <taxon>Bacteria</taxon>
        <taxon>Pseudomonadati</taxon>
        <taxon>Bacteroidota</taxon>
        <taxon>Flavobacteriia</taxon>
        <taxon>Flavobacteriales</taxon>
        <taxon>Flavobacteriaceae</taxon>
        <taxon>Flavobacterium</taxon>
    </lineage>
</organism>
<evidence type="ECO:0000256" key="1">
    <source>
        <dbReference type="SAM" id="Phobius"/>
    </source>
</evidence>
<feature type="signal peptide" evidence="2">
    <location>
        <begin position="1"/>
        <end position="21"/>
    </location>
</feature>
<comment type="caution">
    <text evidence="5">The sequence shown here is derived from an EMBL/GenBank/DDBJ whole genome shotgun (WGS) entry which is preliminary data.</text>
</comment>
<sequence length="373" mass="42177">MRSFTLSILTLFLLFTSTSSAQTNLLVSEQTEVSLLTCGSGSQLHSLFGHTALRIHNLQNGVDVVFNYGAFDFSTPNFYMKFVKGDMQYFVATGSYDEFIQNYQYENRTVYEQKLNLTPEQKQQLINDLVAVLSSDQKFYTYKFIDRNCTTMVAERINSLLKTAISTDIPDTKEDYRTILNSYLANSFYEKLGINLIFGAKVDKQSDKLFLPLELMDGVSKTKTGTIPLASETVTVYQQQPSETSGSLWNNIYTFIAALALFVAFAHKKPVAIGYLAIMGLMGLFFALVGFYSFHEEVSANYNTLVISPIFLISLFFLIVKNKKGFQISAYTCFVSMLAFIGYAFNKDHFLLMLPIILANTALLVRLIRKEKL</sequence>
<keyword evidence="1" id="KW-0812">Transmembrane</keyword>
<protein>
    <submittedName>
        <fullName evidence="5">DUF4105 domain-containing protein</fullName>
    </submittedName>
</protein>
<feature type="transmembrane region" description="Helical" evidence="1">
    <location>
        <begin position="248"/>
        <end position="266"/>
    </location>
</feature>
<dbReference type="EMBL" id="SSNZ01000003">
    <property type="protein sequence ID" value="THF50588.1"/>
    <property type="molecule type" value="Genomic_DNA"/>
</dbReference>
<evidence type="ECO:0000313" key="5">
    <source>
        <dbReference type="EMBL" id="THF50588.1"/>
    </source>
</evidence>
<dbReference type="Pfam" id="PF13387">
    <property type="entry name" value="Lnb_N"/>
    <property type="match status" value="1"/>
</dbReference>
<reference evidence="5 6" key="1">
    <citation type="submission" date="2019-04" db="EMBL/GenBank/DDBJ databases">
        <title>Flavobacterium sp. nov. isolated from construction timber.</title>
        <authorList>
            <person name="Lin S.-Y."/>
            <person name="Chang C.-T."/>
            <person name="Young C.-C."/>
        </authorList>
    </citation>
    <scope>NUCLEOTIDE SEQUENCE [LARGE SCALE GENOMIC DNA]</scope>
    <source>
        <strain evidence="5 6">CC-CTC003</strain>
    </source>
</reference>
<name>A0A4S3ZXG5_9FLAO</name>
<feature type="chain" id="PRO_5020369197" evidence="2">
    <location>
        <begin position="22"/>
        <end position="373"/>
    </location>
</feature>
<feature type="domain" description="Lnb N-terminal periplasmic" evidence="3">
    <location>
        <begin position="29"/>
        <end position="168"/>
    </location>
</feature>
<dbReference type="InterPro" id="IPR025178">
    <property type="entry name" value="Lnb_N"/>
</dbReference>
<evidence type="ECO:0000259" key="4">
    <source>
        <dbReference type="Pfam" id="PF25221"/>
    </source>
</evidence>
<keyword evidence="1" id="KW-0472">Membrane</keyword>
<dbReference type="Pfam" id="PF25221">
    <property type="entry name" value="5TMH_Lnb"/>
    <property type="match status" value="1"/>
</dbReference>
<evidence type="ECO:0000256" key="2">
    <source>
        <dbReference type="SAM" id="SignalP"/>
    </source>
</evidence>
<proteinExistence type="predicted"/>
<keyword evidence="1" id="KW-1133">Transmembrane helix</keyword>
<accession>A0A4S3ZXG5</accession>
<gene>
    <name evidence="5" type="ORF">E6C50_10190</name>
</gene>
<dbReference type="RefSeq" id="WP_136403129.1">
    <property type="nucleotide sequence ID" value="NZ_SSNZ01000003.1"/>
</dbReference>
<dbReference type="Proteomes" id="UP000307507">
    <property type="component" value="Unassembled WGS sequence"/>
</dbReference>
<keyword evidence="6" id="KW-1185">Reference proteome</keyword>
<keyword evidence="2" id="KW-0732">Signal</keyword>
<feature type="transmembrane region" description="Helical" evidence="1">
    <location>
        <begin position="273"/>
        <end position="294"/>
    </location>
</feature>
<feature type="domain" description="Lnb-like transmembrane" evidence="4">
    <location>
        <begin position="272"/>
        <end position="345"/>
    </location>
</feature>
<dbReference type="OrthoDB" id="319167at2"/>